<protein>
    <recommendedName>
        <fullName evidence="5">DNA2/NAM7 helicase helicase domain-containing protein</fullName>
    </recommendedName>
</protein>
<dbReference type="PANTHER" id="PTHR10887:SF522">
    <property type="entry name" value="P-LOOP CONTAINING NUCLEOSIDE TRIPHOSPHATE HYDROLASES SUPERFAMILY PROTEIN"/>
    <property type="match status" value="1"/>
</dbReference>
<dbReference type="Pfam" id="PF20073">
    <property type="entry name" value="DUF6469"/>
    <property type="match status" value="1"/>
</dbReference>
<dbReference type="Proteomes" id="UP000823775">
    <property type="component" value="Unassembled WGS sequence"/>
</dbReference>
<evidence type="ECO:0000259" key="1">
    <source>
        <dbReference type="Pfam" id="PF13086"/>
    </source>
</evidence>
<sequence length="274" mass="30668">MSTVFRAPSLEVLDVKISKDFKPPKGLYYNILLKRAIEEEGENTESKTESKYEPEVGDLIALTDVRPRRIQDLNRRKRSYLIAIVQGKKDEGSDRVPILSSQLISFKKPDRAKGEQGDKLFIVYLSNLTTNIRIWKALNSDLEYANLNIIKTVLESDPNIGEIDCSLCSFRETKTNVAISNSRVIVQSFGLDNAQQEAVVSCVATRECTHRNTVKLIWGPPGTGKTKTVASLLYVLLEMKCRTLTCAPTNNAVLGVTKRLMQNPGFTFYGCNNS</sequence>
<dbReference type="PANTHER" id="PTHR10887">
    <property type="entry name" value="DNA2/NAM7 HELICASE FAMILY"/>
    <property type="match status" value="1"/>
</dbReference>
<keyword evidence="4" id="KW-1185">Reference proteome</keyword>
<name>A0ABS8RGK8_DATST</name>
<feature type="domain" description="DUF6469" evidence="2">
    <location>
        <begin position="46"/>
        <end position="139"/>
    </location>
</feature>
<evidence type="ECO:0008006" key="5">
    <source>
        <dbReference type="Google" id="ProtNLM"/>
    </source>
</evidence>
<dbReference type="SUPFAM" id="SSF52540">
    <property type="entry name" value="P-loop containing nucleoside triphosphate hydrolases"/>
    <property type="match status" value="1"/>
</dbReference>
<dbReference type="InterPro" id="IPR045055">
    <property type="entry name" value="DNA2/NAM7-like"/>
</dbReference>
<evidence type="ECO:0000313" key="4">
    <source>
        <dbReference type="Proteomes" id="UP000823775"/>
    </source>
</evidence>
<reference evidence="3 4" key="1">
    <citation type="journal article" date="2021" name="BMC Genomics">
        <title>Datura genome reveals duplications of psychoactive alkaloid biosynthetic genes and high mutation rate following tissue culture.</title>
        <authorList>
            <person name="Rajewski A."/>
            <person name="Carter-House D."/>
            <person name="Stajich J."/>
            <person name="Litt A."/>
        </authorList>
    </citation>
    <scope>NUCLEOTIDE SEQUENCE [LARGE SCALE GENOMIC DNA]</scope>
    <source>
        <strain evidence="3">AR-01</strain>
    </source>
</reference>
<dbReference type="InterPro" id="IPR041677">
    <property type="entry name" value="DNA2/NAM7_AAA_11"/>
</dbReference>
<comment type="caution">
    <text evidence="3">The sequence shown here is derived from an EMBL/GenBank/DDBJ whole genome shotgun (WGS) entry which is preliminary data.</text>
</comment>
<organism evidence="3 4">
    <name type="scientific">Datura stramonium</name>
    <name type="common">Jimsonweed</name>
    <name type="synonym">Common thornapple</name>
    <dbReference type="NCBI Taxonomy" id="4076"/>
    <lineage>
        <taxon>Eukaryota</taxon>
        <taxon>Viridiplantae</taxon>
        <taxon>Streptophyta</taxon>
        <taxon>Embryophyta</taxon>
        <taxon>Tracheophyta</taxon>
        <taxon>Spermatophyta</taxon>
        <taxon>Magnoliopsida</taxon>
        <taxon>eudicotyledons</taxon>
        <taxon>Gunneridae</taxon>
        <taxon>Pentapetalae</taxon>
        <taxon>asterids</taxon>
        <taxon>lamiids</taxon>
        <taxon>Solanales</taxon>
        <taxon>Solanaceae</taxon>
        <taxon>Solanoideae</taxon>
        <taxon>Datureae</taxon>
        <taxon>Datura</taxon>
    </lineage>
</organism>
<dbReference type="InterPro" id="IPR045529">
    <property type="entry name" value="DUF6469"/>
</dbReference>
<dbReference type="Gene3D" id="3.40.50.300">
    <property type="entry name" value="P-loop containing nucleotide triphosphate hydrolases"/>
    <property type="match status" value="1"/>
</dbReference>
<evidence type="ECO:0000259" key="2">
    <source>
        <dbReference type="Pfam" id="PF20073"/>
    </source>
</evidence>
<dbReference type="InterPro" id="IPR027417">
    <property type="entry name" value="P-loop_NTPase"/>
</dbReference>
<feature type="domain" description="DNA2/NAM7 helicase helicase" evidence="1">
    <location>
        <begin position="191"/>
        <end position="262"/>
    </location>
</feature>
<gene>
    <name evidence="3" type="ORF">HAX54_024721</name>
</gene>
<evidence type="ECO:0000313" key="3">
    <source>
        <dbReference type="EMBL" id="MCD7446014.1"/>
    </source>
</evidence>
<accession>A0ABS8RGK8</accession>
<proteinExistence type="predicted"/>
<dbReference type="Pfam" id="PF13086">
    <property type="entry name" value="AAA_11"/>
    <property type="match status" value="1"/>
</dbReference>
<dbReference type="EMBL" id="JACEIK010000003">
    <property type="protein sequence ID" value="MCD7446014.1"/>
    <property type="molecule type" value="Genomic_DNA"/>
</dbReference>